<dbReference type="OrthoDB" id="784048at2759"/>
<dbReference type="RefSeq" id="XP_020111077.1">
    <property type="nucleotide sequence ID" value="XM_020255488.1"/>
</dbReference>
<proteinExistence type="predicted"/>
<dbReference type="InterPro" id="IPR025724">
    <property type="entry name" value="GAG-pre-integrase_dom"/>
</dbReference>
<sequence>MDREVGEGEGEAAEAGEGVCVGMDKEVSEGEAVEGEAVWPRMKKEKGFRADGLMKAAKGNLIVMNAKLSDMLYVLQGSTVTGSAAVTSSSKSDSDSTRLWHMRLGYMSEYGMMKLGKRDLLGNQSLEKLDFCEHCILGKQKRVSFKAAVH</sequence>
<feature type="domain" description="GAG-pre-integrase" evidence="1">
    <location>
        <begin position="72"/>
        <end position="140"/>
    </location>
</feature>
<name>A0A6P5GTB2_ANACO</name>
<reference evidence="2" key="1">
    <citation type="journal article" date="2015" name="Nat. Genet.">
        <title>The pineapple genome and the evolution of CAM photosynthesis.</title>
        <authorList>
            <person name="Ming R."/>
            <person name="VanBuren R."/>
            <person name="Wai C.M."/>
            <person name="Tang H."/>
            <person name="Schatz M.C."/>
            <person name="Bowers J.E."/>
            <person name="Lyons E."/>
            <person name="Wang M.L."/>
            <person name="Chen J."/>
            <person name="Biggers E."/>
            <person name="Zhang J."/>
            <person name="Huang L."/>
            <person name="Zhang L."/>
            <person name="Miao W."/>
            <person name="Zhang J."/>
            <person name="Ye Z."/>
            <person name="Miao C."/>
            <person name="Lin Z."/>
            <person name="Wang H."/>
            <person name="Zhou H."/>
            <person name="Yim W.C."/>
            <person name="Priest H.D."/>
            <person name="Zheng C."/>
            <person name="Woodhouse M."/>
            <person name="Edger P.P."/>
            <person name="Guyot R."/>
            <person name="Guo H.B."/>
            <person name="Guo H."/>
            <person name="Zheng G."/>
            <person name="Singh R."/>
            <person name="Sharma A."/>
            <person name="Min X."/>
            <person name="Zheng Y."/>
            <person name="Lee H."/>
            <person name="Gurtowski J."/>
            <person name="Sedlazeck F.J."/>
            <person name="Harkess A."/>
            <person name="McKain M.R."/>
            <person name="Liao Z."/>
            <person name="Fang J."/>
            <person name="Liu J."/>
            <person name="Zhang X."/>
            <person name="Zhang Q."/>
            <person name="Hu W."/>
            <person name="Qin Y."/>
            <person name="Wang K."/>
            <person name="Chen L.Y."/>
            <person name="Shirley N."/>
            <person name="Lin Y.R."/>
            <person name="Liu L.Y."/>
            <person name="Hernandez A.G."/>
            <person name="Wright C.L."/>
            <person name="Bulone V."/>
            <person name="Tuskan G.A."/>
            <person name="Heath K."/>
            <person name="Zee F."/>
            <person name="Moore P.H."/>
            <person name="Sunkar R."/>
            <person name="Leebens-Mack J.H."/>
            <person name="Mockler T."/>
            <person name="Bennetzen J.L."/>
            <person name="Freeling M."/>
            <person name="Sankoff D."/>
            <person name="Paterson A.H."/>
            <person name="Zhu X."/>
            <person name="Yang X."/>
            <person name="Smith J.A."/>
            <person name="Cushman J.C."/>
            <person name="Paull R.E."/>
            <person name="Yu Q."/>
        </authorList>
    </citation>
    <scope>NUCLEOTIDE SEQUENCE [LARGE SCALE GENOMIC DNA]</scope>
    <source>
        <strain evidence="2">cv. F153</strain>
    </source>
</reference>
<evidence type="ECO:0000259" key="1">
    <source>
        <dbReference type="Pfam" id="PF13976"/>
    </source>
</evidence>
<dbReference type="Pfam" id="PF13976">
    <property type="entry name" value="gag_pre-integrs"/>
    <property type="match status" value="1"/>
</dbReference>
<evidence type="ECO:0000313" key="3">
    <source>
        <dbReference type="RefSeq" id="XP_020111077.1"/>
    </source>
</evidence>
<dbReference type="Proteomes" id="UP000515123">
    <property type="component" value="Linkage group 20"/>
</dbReference>
<keyword evidence="2" id="KW-1185">Reference proteome</keyword>
<reference evidence="3" key="2">
    <citation type="submission" date="2025-08" db="UniProtKB">
        <authorList>
            <consortium name="RefSeq"/>
        </authorList>
    </citation>
    <scope>IDENTIFICATION</scope>
    <source>
        <tissue evidence="3">Leaf</tissue>
    </source>
</reference>
<dbReference type="GeneID" id="109726056"/>
<dbReference type="AlphaFoldDB" id="A0A6P5GTB2"/>
<accession>A0A6P5GTB2</accession>
<gene>
    <name evidence="3" type="primary">LOC109726056</name>
</gene>
<evidence type="ECO:0000313" key="2">
    <source>
        <dbReference type="Proteomes" id="UP000515123"/>
    </source>
</evidence>
<protein>
    <submittedName>
        <fullName evidence="3">Uncharacterized protein LOC109726056</fullName>
    </submittedName>
</protein>
<organism evidence="2 3">
    <name type="scientific">Ananas comosus</name>
    <name type="common">Pineapple</name>
    <name type="synonym">Ananas ananas</name>
    <dbReference type="NCBI Taxonomy" id="4615"/>
    <lineage>
        <taxon>Eukaryota</taxon>
        <taxon>Viridiplantae</taxon>
        <taxon>Streptophyta</taxon>
        <taxon>Embryophyta</taxon>
        <taxon>Tracheophyta</taxon>
        <taxon>Spermatophyta</taxon>
        <taxon>Magnoliopsida</taxon>
        <taxon>Liliopsida</taxon>
        <taxon>Poales</taxon>
        <taxon>Bromeliaceae</taxon>
        <taxon>Bromelioideae</taxon>
        <taxon>Ananas</taxon>
    </lineage>
</organism>